<gene>
    <name evidence="1" type="ORF">BpHYR1_041496</name>
</gene>
<dbReference type="Proteomes" id="UP000276133">
    <property type="component" value="Unassembled WGS sequence"/>
</dbReference>
<sequence length="63" mass="7519">MKNASIEQLSSNKILVSNRSREKYPYWNKIVDLEIFRIRPFHFRKSATKVLNQGLNQLKEILN</sequence>
<proteinExistence type="predicted"/>
<comment type="caution">
    <text evidence="1">The sequence shown here is derived from an EMBL/GenBank/DDBJ whole genome shotgun (WGS) entry which is preliminary data.</text>
</comment>
<evidence type="ECO:0000313" key="1">
    <source>
        <dbReference type="EMBL" id="RNA31531.1"/>
    </source>
</evidence>
<evidence type="ECO:0000313" key="2">
    <source>
        <dbReference type="Proteomes" id="UP000276133"/>
    </source>
</evidence>
<reference evidence="1 2" key="1">
    <citation type="journal article" date="2018" name="Sci. Rep.">
        <title>Genomic signatures of local adaptation to the degree of environmental predictability in rotifers.</title>
        <authorList>
            <person name="Franch-Gras L."/>
            <person name="Hahn C."/>
            <person name="Garcia-Roger E.M."/>
            <person name="Carmona M.J."/>
            <person name="Serra M."/>
            <person name="Gomez A."/>
        </authorList>
    </citation>
    <scope>NUCLEOTIDE SEQUENCE [LARGE SCALE GENOMIC DNA]</scope>
    <source>
        <strain evidence="1">HYR1</strain>
    </source>
</reference>
<dbReference type="AlphaFoldDB" id="A0A3M7S6X9"/>
<accession>A0A3M7S6X9</accession>
<dbReference type="EMBL" id="REGN01001931">
    <property type="protein sequence ID" value="RNA31531.1"/>
    <property type="molecule type" value="Genomic_DNA"/>
</dbReference>
<name>A0A3M7S6X9_BRAPC</name>
<protein>
    <submittedName>
        <fullName evidence="1">Uncharacterized protein</fullName>
    </submittedName>
</protein>
<organism evidence="1 2">
    <name type="scientific">Brachionus plicatilis</name>
    <name type="common">Marine rotifer</name>
    <name type="synonym">Brachionus muelleri</name>
    <dbReference type="NCBI Taxonomy" id="10195"/>
    <lineage>
        <taxon>Eukaryota</taxon>
        <taxon>Metazoa</taxon>
        <taxon>Spiralia</taxon>
        <taxon>Gnathifera</taxon>
        <taxon>Rotifera</taxon>
        <taxon>Eurotatoria</taxon>
        <taxon>Monogononta</taxon>
        <taxon>Pseudotrocha</taxon>
        <taxon>Ploima</taxon>
        <taxon>Brachionidae</taxon>
        <taxon>Brachionus</taxon>
    </lineage>
</organism>
<keyword evidence="2" id="KW-1185">Reference proteome</keyword>